<sequence length="267" mass="31014">MAQVDVLDSSGAVEGTWNIYLKQLSRPPGMDYVCLFKVTPVLMIENVPDTIIKTTNVPVCTFMILATAKRLYRNIDFSIVFDQSTSIPKNEMGFHWREMEKAREIRFIETELRPKEYKTLKKHLKPHHILYLDDECFPVDKPLGVRTIVIKKCPDFTVRKFRLFSCRHLIVNYCVMDRRTINRYLLQWIGGTHPELKFFKVPFAKKSRVLQGLKVKKADASALSYNFGGQIHDLSKGYEIENCFGKRGTIKFQNRGLIFVVEPTQTD</sequence>
<name>A0A1I7T9T2_9PELO</name>
<dbReference type="InterPro" id="IPR012885">
    <property type="entry name" value="F-box_Sdz-33"/>
</dbReference>
<feature type="domain" description="Sdz-33 F-box" evidence="1">
    <location>
        <begin position="153"/>
        <end position="201"/>
    </location>
</feature>
<proteinExistence type="predicted"/>
<evidence type="ECO:0000313" key="3">
    <source>
        <dbReference type="WBParaSite" id="Csp11.Scaffold558.g3828.t1"/>
    </source>
</evidence>
<dbReference type="WBParaSite" id="Csp11.Scaffold558.g3828.t1">
    <property type="protein sequence ID" value="Csp11.Scaffold558.g3828.t1"/>
    <property type="gene ID" value="Csp11.Scaffold558.g3828"/>
</dbReference>
<accession>A0A1I7T9T2</accession>
<evidence type="ECO:0000313" key="2">
    <source>
        <dbReference type="Proteomes" id="UP000095282"/>
    </source>
</evidence>
<evidence type="ECO:0000259" key="1">
    <source>
        <dbReference type="Pfam" id="PF07735"/>
    </source>
</evidence>
<dbReference type="Proteomes" id="UP000095282">
    <property type="component" value="Unplaced"/>
</dbReference>
<keyword evidence="2" id="KW-1185">Reference proteome</keyword>
<dbReference type="Pfam" id="PF07735">
    <property type="entry name" value="FBA_2"/>
    <property type="match status" value="1"/>
</dbReference>
<protein>
    <submittedName>
        <fullName evidence="3">FBA_2 domain-containing protein</fullName>
    </submittedName>
</protein>
<reference evidence="3" key="1">
    <citation type="submission" date="2016-11" db="UniProtKB">
        <authorList>
            <consortium name="WormBaseParasite"/>
        </authorList>
    </citation>
    <scope>IDENTIFICATION</scope>
</reference>
<organism evidence="2 3">
    <name type="scientific">Caenorhabditis tropicalis</name>
    <dbReference type="NCBI Taxonomy" id="1561998"/>
    <lineage>
        <taxon>Eukaryota</taxon>
        <taxon>Metazoa</taxon>
        <taxon>Ecdysozoa</taxon>
        <taxon>Nematoda</taxon>
        <taxon>Chromadorea</taxon>
        <taxon>Rhabditida</taxon>
        <taxon>Rhabditina</taxon>
        <taxon>Rhabditomorpha</taxon>
        <taxon>Rhabditoidea</taxon>
        <taxon>Rhabditidae</taxon>
        <taxon>Peloderinae</taxon>
        <taxon>Caenorhabditis</taxon>
    </lineage>
</organism>
<dbReference type="AlphaFoldDB" id="A0A1I7T9T2"/>